<dbReference type="CDD" id="cd16917">
    <property type="entry name" value="HATPase_UhpB-NarQ-NarX-like"/>
    <property type="match status" value="1"/>
</dbReference>
<keyword evidence="19" id="KW-1133">Transmembrane helix</keyword>
<evidence type="ECO:0000256" key="12">
    <source>
        <dbReference type="ARBA" id="ARBA00022777"/>
    </source>
</evidence>
<keyword evidence="16" id="KW-0411">Iron-sulfur</keyword>
<dbReference type="InterPro" id="IPR011712">
    <property type="entry name" value="Sig_transdc_His_kin_sub3_dim/P"/>
</dbReference>
<dbReference type="PROSITE" id="PS50109">
    <property type="entry name" value="HIS_KIN"/>
    <property type="match status" value="1"/>
</dbReference>
<accession>A0ABX1ZIU4</accession>
<feature type="transmembrane region" description="Helical" evidence="19">
    <location>
        <begin position="114"/>
        <end position="135"/>
    </location>
</feature>
<dbReference type="SUPFAM" id="SSF50156">
    <property type="entry name" value="PDZ domain-like"/>
    <property type="match status" value="1"/>
</dbReference>
<evidence type="ECO:0000256" key="19">
    <source>
        <dbReference type="SAM" id="Phobius"/>
    </source>
</evidence>
<dbReference type="PANTHER" id="PTHR24421:SF10">
    <property type="entry name" value="NITRATE_NITRITE SENSOR PROTEIN NARQ"/>
    <property type="match status" value="1"/>
</dbReference>
<keyword evidence="19" id="KW-0472">Membrane</keyword>
<evidence type="ECO:0000256" key="18">
    <source>
        <dbReference type="ARBA" id="ARBA00030800"/>
    </source>
</evidence>
<evidence type="ECO:0000256" key="11">
    <source>
        <dbReference type="ARBA" id="ARBA00022741"/>
    </source>
</evidence>
<feature type="domain" description="Histidine kinase" evidence="20">
    <location>
        <begin position="676"/>
        <end position="770"/>
    </location>
</feature>
<comment type="function">
    <text evidence="17">Member of the two-component regulatory system NreB/NreC involved in the control of dissimilatory nitrate/nitrite reduction in response to oxygen. NreB functions as a direct oxygen sensor histidine kinase which is autophosphorylated, in the absence of oxygen, probably at the conserved histidine residue, and transfers its phosphate group probably to a conserved aspartate residue of NreC. NreB/NreC activates the expression of the nitrate (narGHJI) and nitrite (nir) reductase operons, as well as the putative nitrate transporter gene narT.</text>
</comment>
<keyword evidence="12" id="KW-0418">Kinase</keyword>
<feature type="transmembrane region" description="Helical" evidence="19">
    <location>
        <begin position="169"/>
        <end position="190"/>
    </location>
</feature>
<feature type="transmembrane region" description="Helical" evidence="19">
    <location>
        <begin position="202"/>
        <end position="222"/>
    </location>
</feature>
<organism evidence="21 22">
    <name type="scientific">Paenibacillus planticolens</name>
    <dbReference type="NCBI Taxonomy" id="2654976"/>
    <lineage>
        <taxon>Bacteria</taxon>
        <taxon>Bacillati</taxon>
        <taxon>Bacillota</taxon>
        <taxon>Bacilli</taxon>
        <taxon>Bacillales</taxon>
        <taxon>Paenibacillaceae</taxon>
        <taxon>Paenibacillus</taxon>
    </lineage>
</organism>
<evidence type="ECO:0000259" key="20">
    <source>
        <dbReference type="PROSITE" id="PS50109"/>
    </source>
</evidence>
<keyword evidence="7" id="KW-0963">Cytoplasm</keyword>
<evidence type="ECO:0000256" key="4">
    <source>
        <dbReference type="ARBA" id="ARBA00012438"/>
    </source>
</evidence>
<evidence type="ECO:0000256" key="13">
    <source>
        <dbReference type="ARBA" id="ARBA00022840"/>
    </source>
</evidence>
<evidence type="ECO:0000256" key="14">
    <source>
        <dbReference type="ARBA" id="ARBA00023004"/>
    </source>
</evidence>
<comment type="cofactor">
    <cofactor evidence="2">
        <name>[4Fe-4S] cluster</name>
        <dbReference type="ChEBI" id="CHEBI:49883"/>
    </cofactor>
</comment>
<keyword evidence="10" id="KW-0479">Metal-binding</keyword>
<keyword evidence="15" id="KW-0902">Two-component regulatory system</keyword>
<evidence type="ECO:0000256" key="7">
    <source>
        <dbReference type="ARBA" id="ARBA00022490"/>
    </source>
</evidence>
<dbReference type="Pfam" id="PF07730">
    <property type="entry name" value="HisKA_3"/>
    <property type="match status" value="1"/>
</dbReference>
<keyword evidence="9" id="KW-0808">Transferase</keyword>
<evidence type="ECO:0000256" key="1">
    <source>
        <dbReference type="ARBA" id="ARBA00000085"/>
    </source>
</evidence>
<keyword evidence="11" id="KW-0547">Nucleotide-binding</keyword>
<feature type="transmembrane region" description="Helical" evidence="19">
    <location>
        <begin position="142"/>
        <end position="163"/>
    </location>
</feature>
<name>A0ABX1ZIU4_9BACL</name>
<keyword evidence="6" id="KW-0004">4Fe-4S</keyword>
<dbReference type="Gene3D" id="1.20.5.1930">
    <property type="match status" value="1"/>
</dbReference>
<dbReference type="InterPro" id="IPR004358">
    <property type="entry name" value="Sig_transdc_His_kin-like_C"/>
</dbReference>
<comment type="catalytic activity">
    <reaction evidence="1">
        <text>ATP + protein L-histidine = ADP + protein N-phospho-L-histidine.</text>
        <dbReference type="EC" id="2.7.13.3"/>
    </reaction>
</comment>
<keyword evidence="19" id="KW-0812">Transmembrane</keyword>
<dbReference type="PRINTS" id="PR00344">
    <property type="entry name" value="BCTRLSENSOR"/>
</dbReference>
<evidence type="ECO:0000256" key="3">
    <source>
        <dbReference type="ARBA" id="ARBA00004496"/>
    </source>
</evidence>
<dbReference type="PANTHER" id="PTHR24421">
    <property type="entry name" value="NITRATE/NITRITE SENSOR PROTEIN NARX-RELATED"/>
    <property type="match status" value="1"/>
</dbReference>
<keyword evidence="13" id="KW-0067">ATP-binding</keyword>
<sequence>MMKKKVVLGIAFSIFLILQLWCSMLVFHFPYMGIENEEIQGQWVVKRLLPEGAAIKLDLKVGDIILQIDGKPAEDFVTLRKWSAIEQAQSLVVSREGHEHQVVLNAKSNIFYDIFPLIEEMVCFGMAIVIVIKMFHSKSAKLLAAVFLCGSIVFMSLLASIRGDVLGKVQITTFMMLLPIVFLHFLIVFFKEKSDLNLPSWILKYLYSIVVIALCLRGLYFHPSLTYTFYRYDIIITLGFFIFGFLLNMYVLTKLLIKVRGQQSYISSIVKSVWLSWMISFLPIICFSFLPQLLTGEPILNAIFTSWILLVFPMSFAYLIASNQLYDFGLVIRRIMFAGLLAILPVCIFTGVYHYLFNNVVDEKQLLYIFGGSMFLITVALYGAEYWTTKLEPFLFPRKHIFQTALKKISKNLGTISSFRELKDIVLVDIVSTLQVAGGAIIFQYKDEVEIIYEGEIDIEGIRRHVDANTLITAPNYTSIEMNNHESYSSYLIVTRKKTNTYLSREEKQWLQLITSYLEVSLENVHLIRKLTLNLQQFAAQLPHETNAYDIQWFRKVMFDLQEEERMRIATDLHDTTMQDLFFLKRRISSIAEKGNLDKLDQEQLNSMNNFVDMINASLRQSCFELNPHLLKEIGLIPTLKMYVDKESYTTPFMLSVEIGSVITIEEKDLLTKRHIFRIVQELLNNAKKHSQAGKVLFSIEENENYFCLNYEDDGVGFNGYQEGFQKEIGASGMGIEQMKSRIMHMGGQVDMTTDKGIGTTFKIRIPIGEVRAS</sequence>
<dbReference type="InterPro" id="IPR036034">
    <property type="entry name" value="PDZ_sf"/>
</dbReference>
<evidence type="ECO:0000256" key="10">
    <source>
        <dbReference type="ARBA" id="ARBA00022723"/>
    </source>
</evidence>
<dbReference type="EC" id="2.7.13.3" evidence="4"/>
<evidence type="ECO:0000256" key="9">
    <source>
        <dbReference type="ARBA" id="ARBA00022679"/>
    </source>
</evidence>
<evidence type="ECO:0000256" key="6">
    <source>
        <dbReference type="ARBA" id="ARBA00022485"/>
    </source>
</evidence>
<keyword evidence="8" id="KW-0597">Phosphoprotein</keyword>
<feature type="transmembrane region" description="Helical" evidence="19">
    <location>
        <begin position="234"/>
        <end position="252"/>
    </location>
</feature>
<dbReference type="EMBL" id="WHNZ01000013">
    <property type="protein sequence ID" value="NOU99562.1"/>
    <property type="molecule type" value="Genomic_DNA"/>
</dbReference>
<dbReference type="InterPro" id="IPR003594">
    <property type="entry name" value="HATPase_dom"/>
</dbReference>
<evidence type="ECO:0000256" key="17">
    <source>
        <dbReference type="ARBA" id="ARBA00024827"/>
    </source>
</evidence>
<evidence type="ECO:0000256" key="16">
    <source>
        <dbReference type="ARBA" id="ARBA00023014"/>
    </source>
</evidence>
<protein>
    <recommendedName>
        <fullName evidence="5">Oxygen sensor histidine kinase NreB</fullName>
        <ecNumber evidence="4">2.7.13.3</ecNumber>
    </recommendedName>
    <alternativeName>
        <fullName evidence="18">Nitrogen regulation protein B</fullName>
    </alternativeName>
</protein>
<evidence type="ECO:0000256" key="2">
    <source>
        <dbReference type="ARBA" id="ARBA00001966"/>
    </source>
</evidence>
<comment type="caution">
    <text evidence="21">The sequence shown here is derived from an EMBL/GenBank/DDBJ whole genome shotgun (WGS) entry which is preliminary data.</text>
</comment>
<dbReference type="InterPro" id="IPR050482">
    <property type="entry name" value="Sensor_HK_TwoCompSys"/>
</dbReference>
<feature type="transmembrane region" description="Helical" evidence="19">
    <location>
        <begin position="299"/>
        <end position="319"/>
    </location>
</feature>
<dbReference type="Pfam" id="PF00595">
    <property type="entry name" value="PDZ"/>
    <property type="match status" value="1"/>
</dbReference>
<dbReference type="SMART" id="SM00387">
    <property type="entry name" value="HATPase_c"/>
    <property type="match status" value="1"/>
</dbReference>
<evidence type="ECO:0000313" key="21">
    <source>
        <dbReference type="EMBL" id="NOU99562.1"/>
    </source>
</evidence>
<dbReference type="InterPro" id="IPR036890">
    <property type="entry name" value="HATPase_C_sf"/>
</dbReference>
<dbReference type="Pfam" id="PF02518">
    <property type="entry name" value="HATPase_c"/>
    <property type="match status" value="1"/>
</dbReference>
<gene>
    <name evidence="21" type="ORF">GC097_05930</name>
</gene>
<dbReference type="SUPFAM" id="SSF55874">
    <property type="entry name" value="ATPase domain of HSP90 chaperone/DNA topoisomerase II/histidine kinase"/>
    <property type="match status" value="1"/>
</dbReference>
<evidence type="ECO:0000256" key="15">
    <source>
        <dbReference type="ARBA" id="ARBA00023012"/>
    </source>
</evidence>
<dbReference type="Gene3D" id="2.30.42.10">
    <property type="match status" value="1"/>
</dbReference>
<feature type="transmembrane region" description="Helical" evidence="19">
    <location>
        <begin position="365"/>
        <end position="384"/>
    </location>
</feature>
<evidence type="ECO:0000313" key="22">
    <source>
        <dbReference type="Proteomes" id="UP000618579"/>
    </source>
</evidence>
<dbReference type="Gene3D" id="3.30.565.10">
    <property type="entry name" value="Histidine kinase-like ATPase, C-terminal domain"/>
    <property type="match status" value="1"/>
</dbReference>
<keyword evidence="22" id="KW-1185">Reference proteome</keyword>
<evidence type="ECO:0000256" key="5">
    <source>
        <dbReference type="ARBA" id="ARBA00017322"/>
    </source>
</evidence>
<dbReference type="SMART" id="SM00228">
    <property type="entry name" value="PDZ"/>
    <property type="match status" value="1"/>
</dbReference>
<comment type="subcellular location">
    <subcellularLocation>
        <location evidence="3">Cytoplasm</location>
    </subcellularLocation>
</comment>
<dbReference type="InterPro" id="IPR005467">
    <property type="entry name" value="His_kinase_dom"/>
</dbReference>
<evidence type="ECO:0000256" key="8">
    <source>
        <dbReference type="ARBA" id="ARBA00022553"/>
    </source>
</evidence>
<keyword evidence="14" id="KW-0408">Iron</keyword>
<feature type="transmembrane region" description="Helical" evidence="19">
    <location>
        <begin position="331"/>
        <end position="353"/>
    </location>
</feature>
<dbReference type="Proteomes" id="UP000618579">
    <property type="component" value="Unassembled WGS sequence"/>
</dbReference>
<reference evidence="21 22" key="1">
    <citation type="submission" date="2019-10" db="EMBL/GenBank/DDBJ databases">
        <title>Description of Paenibacillus pedi sp. nov.</title>
        <authorList>
            <person name="Carlier A."/>
            <person name="Qi S."/>
        </authorList>
    </citation>
    <scope>NUCLEOTIDE SEQUENCE [LARGE SCALE GENOMIC DNA]</scope>
    <source>
        <strain evidence="21 22">LMG 31457</strain>
    </source>
</reference>
<dbReference type="InterPro" id="IPR001478">
    <property type="entry name" value="PDZ"/>
</dbReference>
<feature type="transmembrane region" description="Helical" evidence="19">
    <location>
        <begin position="273"/>
        <end position="293"/>
    </location>
</feature>
<proteinExistence type="predicted"/>